<dbReference type="Pfam" id="PF24626">
    <property type="entry name" value="SH3_Tf2-1"/>
    <property type="match status" value="1"/>
</dbReference>
<reference evidence="3" key="2">
    <citation type="submission" date="2025-08" db="UniProtKB">
        <authorList>
            <consortium name="RefSeq"/>
        </authorList>
    </citation>
    <scope>IDENTIFICATION</scope>
</reference>
<sequence length="156" mass="18441">MPLYWTDLREIQIHEVDLVKETEEKVKVSDKVFLRVSPRKKVPRFGKNGKLNPRFIRPYKVIEKIGPVAYRLALPSELEKIHDVFNVSMLHRYRSNPSNVISPTEVEIRSNMSYGEELVKILARKVKRLRNKSIPLVEVLWKRHGVEEATWELKRL</sequence>
<dbReference type="GeneID" id="107960049"/>
<dbReference type="Proteomes" id="UP000818029">
    <property type="component" value="Chromosome A11"/>
</dbReference>
<feature type="domain" description="Tf2-1-like SH3-like" evidence="1">
    <location>
        <begin position="30"/>
        <end position="94"/>
    </location>
</feature>
<protein>
    <recommendedName>
        <fullName evidence="1">Tf2-1-like SH3-like domain-containing protein</fullName>
    </recommendedName>
</protein>
<organism evidence="2 3">
    <name type="scientific">Gossypium hirsutum</name>
    <name type="common">Upland cotton</name>
    <name type="synonym">Gossypium mexicanum</name>
    <dbReference type="NCBI Taxonomy" id="3635"/>
    <lineage>
        <taxon>Eukaryota</taxon>
        <taxon>Viridiplantae</taxon>
        <taxon>Streptophyta</taxon>
        <taxon>Embryophyta</taxon>
        <taxon>Tracheophyta</taxon>
        <taxon>Spermatophyta</taxon>
        <taxon>Magnoliopsida</taxon>
        <taxon>eudicotyledons</taxon>
        <taxon>Gunneridae</taxon>
        <taxon>Pentapetalae</taxon>
        <taxon>rosids</taxon>
        <taxon>malvids</taxon>
        <taxon>Malvales</taxon>
        <taxon>Malvaceae</taxon>
        <taxon>Malvoideae</taxon>
        <taxon>Gossypium</taxon>
    </lineage>
</organism>
<dbReference type="InterPro" id="IPR056924">
    <property type="entry name" value="SH3_Tf2-1"/>
</dbReference>
<accession>A0A1U8PKN1</accession>
<dbReference type="PANTHER" id="PTHR46148">
    <property type="entry name" value="CHROMO DOMAIN-CONTAINING PROTEIN"/>
    <property type="match status" value="1"/>
</dbReference>
<dbReference type="PANTHER" id="PTHR46148:SF44">
    <property type="entry name" value="GAG-POL POLYPROTEIN"/>
    <property type="match status" value="1"/>
</dbReference>
<dbReference type="PaxDb" id="3635-A0A1U8PKN1"/>
<gene>
    <name evidence="3" type="primary">LOC107960049</name>
</gene>
<evidence type="ECO:0000313" key="2">
    <source>
        <dbReference type="Proteomes" id="UP000818029"/>
    </source>
</evidence>
<evidence type="ECO:0000313" key="3">
    <source>
        <dbReference type="RefSeq" id="XP_016751747.1"/>
    </source>
</evidence>
<dbReference type="KEGG" id="ghi:107960049"/>
<reference evidence="2" key="1">
    <citation type="journal article" date="2020" name="Nat. Genet.">
        <title>Genomic diversifications of five Gossypium allopolyploid species and their impact on cotton improvement.</title>
        <authorList>
            <person name="Chen Z.J."/>
            <person name="Sreedasyam A."/>
            <person name="Ando A."/>
            <person name="Song Q."/>
            <person name="De Santiago L.M."/>
            <person name="Hulse-Kemp A.M."/>
            <person name="Ding M."/>
            <person name="Ye W."/>
            <person name="Kirkbride R.C."/>
            <person name="Jenkins J."/>
            <person name="Plott C."/>
            <person name="Lovell J."/>
            <person name="Lin Y.M."/>
            <person name="Vaughn R."/>
            <person name="Liu B."/>
            <person name="Simpson S."/>
            <person name="Scheffler B.E."/>
            <person name="Wen L."/>
            <person name="Saski C.A."/>
            <person name="Grover C.E."/>
            <person name="Hu G."/>
            <person name="Conover J.L."/>
            <person name="Carlson J.W."/>
            <person name="Shu S."/>
            <person name="Boston L.B."/>
            <person name="Williams M."/>
            <person name="Peterson D.G."/>
            <person name="McGee K."/>
            <person name="Jones D.C."/>
            <person name="Wendel J.F."/>
            <person name="Stelly D.M."/>
            <person name="Grimwood J."/>
            <person name="Schmutz J."/>
        </authorList>
    </citation>
    <scope>NUCLEOTIDE SEQUENCE [LARGE SCALE GENOMIC DNA]</scope>
    <source>
        <strain evidence="2">cv. TM-1</strain>
    </source>
</reference>
<keyword evidence="2" id="KW-1185">Reference proteome</keyword>
<dbReference type="RefSeq" id="XP_016751747.1">
    <property type="nucleotide sequence ID" value="XM_016896258.1"/>
</dbReference>
<evidence type="ECO:0000259" key="1">
    <source>
        <dbReference type="Pfam" id="PF24626"/>
    </source>
</evidence>
<dbReference type="AlphaFoldDB" id="A0A1U8PKN1"/>
<name>A0A1U8PKN1_GOSHI</name>
<dbReference type="STRING" id="3635.A0A1U8PKN1"/>
<proteinExistence type="predicted"/>